<feature type="non-terminal residue" evidence="1">
    <location>
        <position position="1"/>
    </location>
</feature>
<dbReference type="AlphaFoldDB" id="A0A699S4T2"/>
<protein>
    <submittedName>
        <fullName evidence="1">Uncharacterized protein</fullName>
    </submittedName>
</protein>
<gene>
    <name evidence="1" type="ORF">Tci_864436</name>
</gene>
<name>A0A699S4T2_TANCI</name>
<reference evidence="1" key="1">
    <citation type="journal article" date="2019" name="Sci. Rep.">
        <title>Draft genome of Tanacetum cinerariifolium, the natural source of mosquito coil.</title>
        <authorList>
            <person name="Yamashiro T."/>
            <person name="Shiraishi A."/>
            <person name="Satake H."/>
            <person name="Nakayama K."/>
        </authorList>
    </citation>
    <scope>NUCLEOTIDE SEQUENCE</scope>
</reference>
<accession>A0A699S4T2</accession>
<sequence>VVEKEVDAAQIQVTTAATTPTILIDEATLAQALAELKHAKPKTKAKGILQAELQPEFDKQQRLAAEKAQQKVEDNIALNESWDDVQAKINADYQLAERLQDGEQQELNDEEKVKLFMQLLEKKRKFFAAKRAEEKRNKPPTQAQQKKICTYLKNMEGKKLTDLKNKSFDSIQKMFDTAFKRVNTFVDYRTELVEESS</sequence>
<dbReference type="EMBL" id="BKCJ011137727">
    <property type="protein sequence ID" value="GFC92466.1"/>
    <property type="molecule type" value="Genomic_DNA"/>
</dbReference>
<proteinExistence type="predicted"/>
<feature type="non-terminal residue" evidence="1">
    <location>
        <position position="197"/>
    </location>
</feature>
<comment type="caution">
    <text evidence="1">The sequence shown here is derived from an EMBL/GenBank/DDBJ whole genome shotgun (WGS) entry which is preliminary data.</text>
</comment>
<evidence type="ECO:0000313" key="1">
    <source>
        <dbReference type="EMBL" id="GFC92466.1"/>
    </source>
</evidence>
<organism evidence="1">
    <name type="scientific">Tanacetum cinerariifolium</name>
    <name type="common">Dalmatian daisy</name>
    <name type="synonym">Chrysanthemum cinerariifolium</name>
    <dbReference type="NCBI Taxonomy" id="118510"/>
    <lineage>
        <taxon>Eukaryota</taxon>
        <taxon>Viridiplantae</taxon>
        <taxon>Streptophyta</taxon>
        <taxon>Embryophyta</taxon>
        <taxon>Tracheophyta</taxon>
        <taxon>Spermatophyta</taxon>
        <taxon>Magnoliopsida</taxon>
        <taxon>eudicotyledons</taxon>
        <taxon>Gunneridae</taxon>
        <taxon>Pentapetalae</taxon>
        <taxon>asterids</taxon>
        <taxon>campanulids</taxon>
        <taxon>Asterales</taxon>
        <taxon>Asteraceae</taxon>
        <taxon>Asteroideae</taxon>
        <taxon>Anthemideae</taxon>
        <taxon>Anthemidinae</taxon>
        <taxon>Tanacetum</taxon>
    </lineage>
</organism>